<dbReference type="GO" id="GO:0005524">
    <property type="term" value="F:ATP binding"/>
    <property type="evidence" value="ECO:0007669"/>
    <property type="project" value="InterPro"/>
</dbReference>
<feature type="compositionally biased region" description="Polar residues" evidence="1">
    <location>
        <begin position="727"/>
        <end position="741"/>
    </location>
</feature>
<evidence type="ECO:0000313" key="3">
    <source>
        <dbReference type="EMBL" id="BCS28920.1"/>
    </source>
</evidence>
<dbReference type="GeneID" id="64978917"/>
<feature type="domain" description="Protein kinase" evidence="2">
    <location>
        <begin position="32"/>
        <end position="348"/>
    </location>
</feature>
<reference evidence="3" key="2">
    <citation type="submission" date="2021-02" db="EMBL/GenBank/DDBJ databases">
        <title>Aspergillus puulaauensis MK2 genome sequence.</title>
        <authorList>
            <person name="Futagami T."/>
            <person name="Mori K."/>
            <person name="Kadooka C."/>
            <person name="Tanaka T."/>
        </authorList>
    </citation>
    <scope>NUCLEOTIDE SEQUENCE</scope>
    <source>
        <strain evidence="3">MK2</strain>
    </source>
</reference>
<organism evidence="3 4">
    <name type="scientific">Aspergillus puulaauensis</name>
    <dbReference type="NCBI Taxonomy" id="1220207"/>
    <lineage>
        <taxon>Eukaryota</taxon>
        <taxon>Fungi</taxon>
        <taxon>Dikarya</taxon>
        <taxon>Ascomycota</taxon>
        <taxon>Pezizomycotina</taxon>
        <taxon>Eurotiomycetes</taxon>
        <taxon>Eurotiomycetidae</taxon>
        <taxon>Eurotiales</taxon>
        <taxon>Aspergillaceae</taxon>
        <taxon>Aspergillus</taxon>
    </lineage>
</organism>
<dbReference type="InterPro" id="IPR011009">
    <property type="entry name" value="Kinase-like_dom_sf"/>
</dbReference>
<feature type="compositionally biased region" description="Polar residues" evidence="1">
    <location>
        <begin position="840"/>
        <end position="849"/>
    </location>
</feature>
<dbReference type="Gene3D" id="1.10.510.10">
    <property type="entry name" value="Transferase(Phosphotransferase) domain 1"/>
    <property type="match status" value="1"/>
</dbReference>
<dbReference type="InterPro" id="IPR011989">
    <property type="entry name" value="ARM-like"/>
</dbReference>
<dbReference type="PROSITE" id="PS50011">
    <property type="entry name" value="PROTEIN_KINASE_DOM"/>
    <property type="match status" value="1"/>
</dbReference>
<dbReference type="InterPro" id="IPR000719">
    <property type="entry name" value="Prot_kinase_dom"/>
</dbReference>
<dbReference type="Proteomes" id="UP000654913">
    <property type="component" value="Chromosome 7"/>
</dbReference>
<dbReference type="GO" id="GO:0004672">
    <property type="term" value="F:protein kinase activity"/>
    <property type="evidence" value="ECO:0007669"/>
    <property type="project" value="InterPro"/>
</dbReference>
<keyword evidence="4" id="KW-1185">Reference proteome</keyword>
<dbReference type="SUPFAM" id="SSF48371">
    <property type="entry name" value="ARM repeat"/>
    <property type="match status" value="1"/>
</dbReference>
<evidence type="ECO:0000259" key="2">
    <source>
        <dbReference type="PROSITE" id="PS50011"/>
    </source>
</evidence>
<evidence type="ECO:0000313" key="4">
    <source>
        <dbReference type="Proteomes" id="UP000654913"/>
    </source>
</evidence>
<feature type="compositionally biased region" description="Low complexity" evidence="1">
    <location>
        <begin position="742"/>
        <end position="756"/>
    </location>
</feature>
<feature type="compositionally biased region" description="Polar residues" evidence="1">
    <location>
        <begin position="757"/>
        <end position="767"/>
    </location>
</feature>
<feature type="region of interest" description="Disordered" evidence="1">
    <location>
        <begin position="667"/>
        <end position="696"/>
    </location>
</feature>
<dbReference type="OrthoDB" id="79687at2759"/>
<dbReference type="SUPFAM" id="SSF56112">
    <property type="entry name" value="Protein kinase-like (PK-like)"/>
    <property type="match status" value="1"/>
</dbReference>
<feature type="region of interest" description="Disordered" evidence="1">
    <location>
        <begin position="718"/>
        <end position="907"/>
    </location>
</feature>
<feature type="compositionally biased region" description="Polar residues" evidence="1">
    <location>
        <begin position="859"/>
        <end position="898"/>
    </location>
</feature>
<accession>A0A7R7XWF6</accession>
<reference evidence="3" key="1">
    <citation type="submission" date="2021-01" db="EMBL/GenBank/DDBJ databases">
        <authorList>
            <consortium name="Aspergillus puulaauensis MK2 genome sequencing consortium"/>
            <person name="Kazuki M."/>
            <person name="Futagami T."/>
        </authorList>
    </citation>
    <scope>NUCLEOTIDE SEQUENCE</scope>
    <source>
        <strain evidence="3">MK2</strain>
    </source>
</reference>
<dbReference type="AlphaFoldDB" id="A0A7R7XWF6"/>
<dbReference type="Gene3D" id="1.25.10.10">
    <property type="entry name" value="Leucine-rich Repeat Variant"/>
    <property type="match status" value="1"/>
</dbReference>
<dbReference type="PANTHER" id="PTHR12984">
    <property type="entry name" value="SCY1-RELATED S/T PROTEIN KINASE-LIKE"/>
    <property type="match status" value="1"/>
</dbReference>
<dbReference type="CDD" id="cd14011">
    <property type="entry name" value="PK_SCY1_like"/>
    <property type="match status" value="1"/>
</dbReference>
<dbReference type="PANTHER" id="PTHR12984:SF6">
    <property type="entry name" value="SCY1-LIKE PROTEIN 2"/>
    <property type="match status" value="1"/>
</dbReference>
<feature type="compositionally biased region" description="Low complexity" evidence="1">
    <location>
        <begin position="817"/>
        <end position="839"/>
    </location>
</feature>
<dbReference type="InterPro" id="IPR016024">
    <property type="entry name" value="ARM-type_fold"/>
</dbReference>
<proteinExistence type="predicted"/>
<sequence>MFSSALKSFSSNITTNYQVSPHPTVVSGPWKIHDGKKKSTNTAASIFIFDKKALEPRSSGLGGRSGSSIKKLQEEIVERLKREAGNLARLRHPSILQVLEPVEETRNGGLMFATERITASLAGLLQEKDTQESSGRIGSRTSRYMVEEPNGSRRRRDLDIDELEIQKGLLQVAKGLEFLHESAGLVHGNLNPEAIFINAKSDWKISGLGFAGPSDSSESKSSLPPLALSEVLYQDPRLPPSVQLNLDYTSPDFTLDSTVNPSADLFSLGLIIIALYNSPHTSPLKSHGSLDSFKRLLTSPSSTPSQSNNFLCSGSIPNDILAHVLPRLITRRAAQRLTAREFQESQYFDNILVSTIRFLESLPAKNPNEKAQFMRGLQRVLPEFPVSVLERKLLGALLDELKDRELLSLVLQNVFAILQRIPNARRTLPEKVIPHLKETFPVGKGAAQERDSKKDAGLMVVLDNISVIAGNCSGMEFKDDILPLIRLGLDSPTHTLVDAAIKCLPVILPVLDFSTVKNEVFPPIASTFSRTNSLSIKVRCLEAFAVLCGGSMGQGDDSGDDLSGIVEKSKPQPTKSSILDKYTIQEKLVPSLKAIKTKEPAVMMAALSVFQQVRTVADADFLALEVLPVLWSFSLGPLLDLNQFGEFMALIKSISSKVEREQMKKLQELSSGDASGFRNGTASSTKAPSGFIQSETGSTRDNFERLVLGRGATASNDQGSDIWGGLVSNTPPLQASATPQPSSTALSWSSTTAGSAGRQSSLTTRSITPDFKLNSFPSLEPTAKQNSSSASAFPTLQPSAPSPWSMPNTSNHQPQYSGSSPSLASLASMNASNTSSASTKLQTTPSYSAFSIPPPPSTQAPSAFTNTSQTPFGGRTGQSSPLFNGSAVQPQQPENQKQGLDKYQSLI</sequence>
<dbReference type="KEGG" id="apuu:APUU_70490A"/>
<gene>
    <name evidence="3" type="ORF">APUU_70490A</name>
</gene>
<evidence type="ECO:0000256" key="1">
    <source>
        <dbReference type="SAM" id="MobiDB-lite"/>
    </source>
</evidence>
<dbReference type="RefSeq" id="XP_041561106.1">
    <property type="nucleotide sequence ID" value="XM_041695369.1"/>
</dbReference>
<feature type="compositionally biased region" description="Polar residues" evidence="1">
    <location>
        <begin position="783"/>
        <end position="799"/>
    </location>
</feature>
<dbReference type="EMBL" id="AP024449">
    <property type="protein sequence ID" value="BCS28920.1"/>
    <property type="molecule type" value="Genomic_DNA"/>
</dbReference>
<dbReference type="InterPro" id="IPR051177">
    <property type="entry name" value="CIK-Related_Protein"/>
</dbReference>
<protein>
    <recommendedName>
        <fullName evidence="2">Protein kinase domain-containing protein</fullName>
    </recommendedName>
</protein>
<name>A0A7R7XWF6_9EURO</name>
<feature type="compositionally biased region" description="Polar residues" evidence="1">
    <location>
        <begin position="668"/>
        <end position="696"/>
    </location>
</feature>
<feature type="compositionally biased region" description="Polar residues" evidence="1">
    <location>
        <begin position="805"/>
        <end position="816"/>
    </location>
</feature>
<dbReference type="Pfam" id="PF00069">
    <property type="entry name" value="Pkinase"/>
    <property type="match status" value="1"/>
</dbReference>
<dbReference type="SMART" id="SM00220">
    <property type="entry name" value="S_TKc"/>
    <property type="match status" value="1"/>
</dbReference>
<dbReference type="Gene3D" id="3.30.200.20">
    <property type="entry name" value="Phosphorylase Kinase, domain 1"/>
    <property type="match status" value="1"/>
</dbReference>